<comment type="caution">
    <text evidence="15">The sequence shown here is derived from an EMBL/GenBank/DDBJ whole genome shotgun (WGS) entry which is preliminary data.</text>
</comment>
<keyword evidence="9" id="KW-0046">Antibiotic resistance</keyword>
<feature type="transmembrane region" description="Helical" evidence="12">
    <location>
        <begin position="833"/>
        <end position="855"/>
    </location>
</feature>
<dbReference type="PANTHER" id="PTHR42718:SF46">
    <property type="entry name" value="BLR6921 PROTEIN"/>
    <property type="match status" value="1"/>
</dbReference>
<feature type="domain" description="Protein kinase" evidence="13">
    <location>
        <begin position="15"/>
        <end position="279"/>
    </location>
</feature>
<dbReference type="InterPro" id="IPR008271">
    <property type="entry name" value="Ser/Thr_kinase_AS"/>
</dbReference>
<evidence type="ECO:0000256" key="8">
    <source>
        <dbReference type="ARBA" id="ARBA00023136"/>
    </source>
</evidence>
<evidence type="ECO:0000256" key="5">
    <source>
        <dbReference type="ARBA" id="ARBA00022741"/>
    </source>
</evidence>
<evidence type="ECO:0000256" key="7">
    <source>
        <dbReference type="ARBA" id="ARBA00022989"/>
    </source>
</evidence>
<dbReference type="SUPFAM" id="SSF56112">
    <property type="entry name" value="Protein kinase-like (PK-like)"/>
    <property type="match status" value="1"/>
</dbReference>
<keyword evidence="6 10" id="KW-0067">ATP-binding</keyword>
<feature type="transmembrane region" description="Helical" evidence="12">
    <location>
        <begin position="469"/>
        <end position="493"/>
    </location>
</feature>
<dbReference type="GO" id="GO:0022857">
    <property type="term" value="F:transmembrane transporter activity"/>
    <property type="evidence" value="ECO:0007669"/>
    <property type="project" value="InterPro"/>
</dbReference>
<evidence type="ECO:0000256" key="6">
    <source>
        <dbReference type="ARBA" id="ARBA00022840"/>
    </source>
</evidence>
<keyword evidence="4 12" id="KW-0812">Transmembrane</keyword>
<dbReference type="GO" id="GO:0046677">
    <property type="term" value="P:response to antibiotic"/>
    <property type="evidence" value="ECO:0007669"/>
    <property type="project" value="UniProtKB-KW"/>
</dbReference>
<dbReference type="PROSITE" id="PS00108">
    <property type="entry name" value="PROTEIN_KINASE_ST"/>
    <property type="match status" value="1"/>
</dbReference>
<feature type="transmembrane region" description="Helical" evidence="12">
    <location>
        <begin position="730"/>
        <end position="750"/>
    </location>
</feature>
<dbReference type="Proteomes" id="UP000632289">
    <property type="component" value="Unassembled WGS sequence"/>
</dbReference>
<feature type="domain" description="Major facilitator superfamily (MFS) profile" evidence="14">
    <location>
        <begin position="379"/>
        <end position="857"/>
    </location>
</feature>
<feature type="transmembrane region" description="Helical" evidence="12">
    <location>
        <begin position="535"/>
        <end position="554"/>
    </location>
</feature>
<feature type="transmembrane region" description="Helical" evidence="12">
    <location>
        <begin position="414"/>
        <end position="433"/>
    </location>
</feature>
<feature type="transmembrane region" description="Helical" evidence="12">
    <location>
        <begin position="634"/>
        <end position="657"/>
    </location>
</feature>
<dbReference type="Gene3D" id="1.10.510.10">
    <property type="entry name" value="Transferase(Phosphotransferase) domain 1"/>
    <property type="match status" value="1"/>
</dbReference>
<dbReference type="InterPro" id="IPR000719">
    <property type="entry name" value="Prot_kinase_dom"/>
</dbReference>
<feature type="transmembrane region" description="Helical" evidence="12">
    <location>
        <begin position="699"/>
        <end position="718"/>
    </location>
</feature>
<dbReference type="InterPro" id="IPR036259">
    <property type="entry name" value="MFS_trans_sf"/>
</dbReference>
<reference evidence="15" key="1">
    <citation type="submission" date="2020-09" db="EMBL/GenBank/DDBJ databases">
        <title>Secondary metabolite and genome analysis of marine Streptomyces chumphonensis KK1-2T.</title>
        <authorList>
            <person name="Phongsopitanun W."/>
            <person name="Kanchanasin P."/>
            <person name="Pittayakhajonwut P."/>
            <person name="Suwanborirux K."/>
            <person name="Tanasupawat S."/>
        </authorList>
    </citation>
    <scope>NUCLEOTIDE SEQUENCE</scope>
    <source>
        <strain evidence="15">KK1-2</strain>
    </source>
</reference>
<dbReference type="InterPro" id="IPR011701">
    <property type="entry name" value="MFS"/>
</dbReference>
<dbReference type="PROSITE" id="PS00107">
    <property type="entry name" value="PROTEIN_KINASE_ATP"/>
    <property type="match status" value="1"/>
</dbReference>
<dbReference type="PANTHER" id="PTHR42718">
    <property type="entry name" value="MAJOR FACILITATOR SUPERFAMILY MULTIDRUG TRANSPORTER MFSC"/>
    <property type="match status" value="1"/>
</dbReference>
<sequence length="861" mass="90042">MDQLTTTDPWRVGPYRLVARLGAGGMGQVYLGRSETGRTVAVKVVRAEHAHHPEFRRRFAREVAAARRVGGPWTADVLDADTEAQVPWVATQYVPGPDLATVVATEFGPLPEHSVRVLANRLAVALRSVHGAGLIHRDLKPSNVMVTVDGPRVIDFGIARAMDAVGGDSLHTRTGMLIGSPGFMSPEQVRGIGLTPASDVFCLGALLVYASTGRLLFGATETGLNAHLFRVAEEEADLTGVPDAFVELVRACLHKDPDRRPTPADVAARTAVDEVEEWLPGPVLARLARHAGRLLDFDPGTPAARPDPRVQPRAAPTRSPAYTPTAPATPGPGTPPSPARVPDPPFWRWFALRAPASPAPVTPPVPDDALGPPFWRWFALGAAVLAQWVTLIGTTALNRALPVIADDLGFRQDYVPTLMTAYGLAFALLLLSGGHLADLLGRRRLLLFGGAGVAAASWFGGLATGPAELAWANAALGGSAALLSSAALALVSLYFTDPRERGRAFGVYAAATVGGLVLSLYAHQWLVATLNWRGALYAGVPPALVIMIATWGLVRDSWVRRPVRVDVPGVLLGTGGLVVLLHGFGQSVPRGWTDPPVLALLTGGAALLLAFARWQSKAAHALIPWSLLKDRNRFGALLVLALTGLALYSVLELLHRYLGSGHGYDGGEIGPALVLTTGVVLIVSTQVSARLHHVLPPRALIVPGLVVTAVGLAVLTGLDPHRTPVTEALPGTLLVGLGTGVAIVPLLAVAVHGTEGAAPHDVGGTAATVLAVQQAGAAAALPLFGAVLPSDVTARLAGGWHVLPNLTTAEEDALPHGVEDTPLDSAVLDGYSVVLWSTAGTMLLAGLLAALLVTAKAPERR</sequence>
<feature type="transmembrane region" description="Helical" evidence="12">
    <location>
        <begin position="566"/>
        <end position="585"/>
    </location>
</feature>
<evidence type="ECO:0000256" key="11">
    <source>
        <dbReference type="SAM" id="MobiDB-lite"/>
    </source>
</evidence>
<dbReference type="PROSITE" id="PS50011">
    <property type="entry name" value="PROTEIN_KINASE_DOM"/>
    <property type="match status" value="1"/>
</dbReference>
<keyword evidence="5 10" id="KW-0547">Nucleotide-binding</keyword>
<dbReference type="CDD" id="cd14014">
    <property type="entry name" value="STKc_PknB_like"/>
    <property type="match status" value="1"/>
</dbReference>
<feature type="transmembrane region" description="Helical" evidence="12">
    <location>
        <begin position="445"/>
        <end position="463"/>
    </location>
</feature>
<comment type="subcellular location">
    <subcellularLocation>
        <location evidence="1">Cell membrane</location>
        <topology evidence="1">Multi-pass membrane protein</topology>
    </subcellularLocation>
</comment>
<keyword evidence="8 12" id="KW-0472">Membrane</keyword>
<name>A0A927EX92_9ACTN</name>
<evidence type="ECO:0000256" key="2">
    <source>
        <dbReference type="ARBA" id="ARBA00022448"/>
    </source>
</evidence>
<feature type="transmembrane region" description="Helical" evidence="12">
    <location>
        <begin position="597"/>
        <end position="614"/>
    </location>
</feature>
<dbReference type="Pfam" id="PF00069">
    <property type="entry name" value="Pkinase"/>
    <property type="match status" value="1"/>
</dbReference>
<gene>
    <name evidence="15" type="ORF">IF129_07150</name>
</gene>
<dbReference type="AlphaFoldDB" id="A0A927EX92"/>
<dbReference type="SUPFAM" id="SSF103473">
    <property type="entry name" value="MFS general substrate transporter"/>
    <property type="match status" value="1"/>
</dbReference>
<dbReference type="SMART" id="SM00220">
    <property type="entry name" value="S_TKc"/>
    <property type="match status" value="1"/>
</dbReference>
<dbReference type="Gene3D" id="1.20.1250.20">
    <property type="entry name" value="MFS general substrate transporter like domains"/>
    <property type="match status" value="1"/>
</dbReference>
<protein>
    <submittedName>
        <fullName evidence="15">MFS transporter</fullName>
    </submittedName>
</protein>
<dbReference type="InterPro" id="IPR011009">
    <property type="entry name" value="Kinase-like_dom_sf"/>
</dbReference>
<evidence type="ECO:0000259" key="14">
    <source>
        <dbReference type="PROSITE" id="PS50850"/>
    </source>
</evidence>
<dbReference type="GO" id="GO:0005886">
    <property type="term" value="C:plasma membrane"/>
    <property type="evidence" value="ECO:0007669"/>
    <property type="project" value="UniProtKB-SubCell"/>
</dbReference>
<dbReference type="InterPro" id="IPR020846">
    <property type="entry name" value="MFS_dom"/>
</dbReference>
<feature type="binding site" evidence="10">
    <location>
        <position position="43"/>
    </location>
    <ligand>
        <name>ATP</name>
        <dbReference type="ChEBI" id="CHEBI:30616"/>
    </ligand>
</feature>
<keyword evidence="16" id="KW-1185">Reference proteome</keyword>
<evidence type="ECO:0000256" key="12">
    <source>
        <dbReference type="SAM" id="Phobius"/>
    </source>
</evidence>
<evidence type="ECO:0000259" key="13">
    <source>
        <dbReference type="PROSITE" id="PS50011"/>
    </source>
</evidence>
<feature type="transmembrane region" description="Helical" evidence="12">
    <location>
        <begin position="669"/>
        <end position="687"/>
    </location>
</feature>
<evidence type="ECO:0000256" key="4">
    <source>
        <dbReference type="ARBA" id="ARBA00022692"/>
    </source>
</evidence>
<dbReference type="GO" id="GO:0005524">
    <property type="term" value="F:ATP binding"/>
    <property type="evidence" value="ECO:0007669"/>
    <property type="project" value="UniProtKB-UniRule"/>
</dbReference>
<keyword evidence="3" id="KW-1003">Cell membrane</keyword>
<dbReference type="InterPro" id="IPR017441">
    <property type="entry name" value="Protein_kinase_ATP_BS"/>
</dbReference>
<dbReference type="PROSITE" id="PS50850">
    <property type="entry name" value="MFS"/>
    <property type="match status" value="1"/>
</dbReference>
<dbReference type="RefSeq" id="WP_191208625.1">
    <property type="nucleotide sequence ID" value="NZ_BAABKL010000032.1"/>
</dbReference>
<dbReference type="GO" id="GO:0004672">
    <property type="term" value="F:protein kinase activity"/>
    <property type="evidence" value="ECO:0007669"/>
    <property type="project" value="InterPro"/>
</dbReference>
<dbReference type="EMBL" id="JACXYU010000002">
    <property type="protein sequence ID" value="MBD3931338.1"/>
    <property type="molecule type" value="Genomic_DNA"/>
</dbReference>
<organism evidence="15 16">
    <name type="scientific">Streptomyces chumphonensis</name>
    <dbReference type="NCBI Taxonomy" id="1214925"/>
    <lineage>
        <taxon>Bacteria</taxon>
        <taxon>Bacillati</taxon>
        <taxon>Actinomycetota</taxon>
        <taxon>Actinomycetes</taxon>
        <taxon>Kitasatosporales</taxon>
        <taxon>Streptomycetaceae</taxon>
        <taxon>Streptomyces</taxon>
    </lineage>
</organism>
<accession>A0A927EX92</accession>
<evidence type="ECO:0000256" key="10">
    <source>
        <dbReference type="PROSITE-ProRule" id="PRU10141"/>
    </source>
</evidence>
<dbReference type="Pfam" id="PF07690">
    <property type="entry name" value="MFS_1"/>
    <property type="match status" value="1"/>
</dbReference>
<feature type="region of interest" description="Disordered" evidence="11">
    <location>
        <begin position="297"/>
        <end position="340"/>
    </location>
</feature>
<evidence type="ECO:0000256" key="9">
    <source>
        <dbReference type="ARBA" id="ARBA00023251"/>
    </source>
</evidence>
<feature type="compositionally biased region" description="Low complexity" evidence="11">
    <location>
        <begin position="312"/>
        <end position="326"/>
    </location>
</feature>
<keyword evidence="7 12" id="KW-1133">Transmembrane helix</keyword>
<evidence type="ECO:0000256" key="1">
    <source>
        <dbReference type="ARBA" id="ARBA00004651"/>
    </source>
</evidence>
<proteinExistence type="predicted"/>
<evidence type="ECO:0000313" key="16">
    <source>
        <dbReference type="Proteomes" id="UP000632289"/>
    </source>
</evidence>
<feature type="transmembrane region" description="Helical" evidence="12">
    <location>
        <begin position="762"/>
        <end position="784"/>
    </location>
</feature>
<keyword evidence="2" id="KW-0813">Transport</keyword>
<dbReference type="Gene3D" id="3.30.200.20">
    <property type="entry name" value="Phosphorylase Kinase, domain 1"/>
    <property type="match status" value="1"/>
</dbReference>
<feature type="transmembrane region" description="Helical" evidence="12">
    <location>
        <begin position="505"/>
        <end position="523"/>
    </location>
</feature>
<evidence type="ECO:0000313" key="15">
    <source>
        <dbReference type="EMBL" id="MBD3931338.1"/>
    </source>
</evidence>
<feature type="compositionally biased region" description="Pro residues" evidence="11">
    <location>
        <begin position="327"/>
        <end position="340"/>
    </location>
</feature>
<evidence type="ECO:0000256" key="3">
    <source>
        <dbReference type="ARBA" id="ARBA00022475"/>
    </source>
</evidence>